<sequence length="189" mass="20738">MACTASEAILLVVVLSMLAVSSAVSGWDQMLFPSPPPPQISSDMIAAVSSAGSGWNQYLFPSPPPPQISPKNKKIMVGGSENWRFGFDYNNWALKNGPFYINDTLVFKYDPPNSTTFPHSVYLLPNLGSFSECDLRAAQKVANWTQGGGDGFEFVLQQSKPYYFACGERNGFHCKVGTMKFSLTPQLPH</sequence>
<keyword evidence="1" id="KW-0732">Signal</keyword>
<keyword evidence="3" id="KW-1185">Reference proteome</keyword>
<organism evidence="3 4">
    <name type="scientific">Momordica charantia</name>
    <name type="common">Bitter gourd</name>
    <name type="synonym">Balsam pear</name>
    <dbReference type="NCBI Taxonomy" id="3673"/>
    <lineage>
        <taxon>Eukaryota</taxon>
        <taxon>Viridiplantae</taxon>
        <taxon>Streptophyta</taxon>
        <taxon>Embryophyta</taxon>
        <taxon>Tracheophyta</taxon>
        <taxon>Spermatophyta</taxon>
        <taxon>Magnoliopsida</taxon>
        <taxon>eudicotyledons</taxon>
        <taxon>Gunneridae</taxon>
        <taxon>Pentapetalae</taxon>
        <taxon>rosids</taxon>
        <taxon>fabids</taxon>
        <taxon>Cucurbitales</taxon>
        <taxon>Cucurbitaceae</taxon>
        <taxon>Momordiceae</taxon>
        <taxon>Momordica</taxon>
    </lineage>
</organism>
<dbReference type="Gene3D" id="2.60.40.420">
    <property type="entry name" value="Cupredoxins - blue copper proteins"/>
    <property type="match status" value="1"/>
</dbReference>
<dbReference type="Proteomes" id="UP000504603">
    <property type="component" value="Unplaced"/>
</dbReference>
<accession>A0A6J1D388</accession>
<gene>
    <name evidence="4" type="primary">LOC111017194</name>
</gene>
<evidence type="ECO:0000256" key="1">
    <source>
        <dbReference type="SAM" id="SignalP"/>
    </source>
</evidence>
<dbReference type="InterPro" id="IPR008972">
    <property type="entry name" value="Cupredoxin"/>
</dbReference>
<feature type="signal peptide" evidence="1">
    <location>
        <begin position="1"/>
        <end position="23"/>
    </location>
</feature>
<dbReference type="SUPFAM" id="SSF49503">
    <property type="entry name" value="Cupredoxins"/>
    <property type="match status" value="1"/>
</dbReference>
<evidence type="ECO:0000313" key="4">
    <source>
        <dbReference type="RefSeq" id="XP_022148560.1"/>
    </source>
</evidence>
<dbReference type="Pfam" id="PF02298">
    <property type="entry name" value="Cu_bind_like"/>
    <property type="match status" value="1"/>
</dbReference>
<dbReference type="PANTHER" id="PTHR34052">
    <property type="entry name" value="GLYCINE-RICH PROTEIN-LIKE"/>
    <property type="match status" value="1"/>
</dbReference>
<name>A0A6J1D388_MOMCH</name>
<dbReference type="PROSITE" id="PS51485">
    <property type="entry name" value="PHYTOCYANIN"/>
    <property type="match status" value="1"/>
</dbReference>
<dbReference type="GO" id="GO:0009055">
    <property type="term" value="F:electron transfer activity"/>
    <property type="evidence" value="ECO:0007669"/>
    <property type="project" value="InterPro"/>
</dbReference>
<protein>
    <submittedName>
        <fullName evidence="4">Uncharacterized protein LOC111017194</fullName>
    </submittedName>
</protein>
<dbReference type="RefSeq" id="XP_022148560.1">
    <property type="nucleotide sequence ID" value="XM_022292868.1"/>
</dbReference>
<dbReference type="OrthoDB" id="1839683at2759"/>
<dbReference type="InterPro" id="IPR003245">
    <property type="entry name" value="Phytocyanin_dom"/>
</dbReference>
<feature type="chain" id="PRO_5026875907" evidence="1">
    <location>
        <begin position="24"/>
        <end position="189"/>
    </location>
</feature>
<dbReference type="GeneID" id="111017194"/>
<feature type="domain" description="Phytocyanin" evidence="2">
    <location>
        <begin position="73"/>
        <end position="187"/>
    </location>
</feature>
<dbReference type="AlphaFoldDB" id="A0A6J1D388"/>
<dbReference type="PANTHER" id="PTHR34052:SF1">
    <property type="entry name" value="OS06G0216700 PROTEIN"/>
    <property type="match status" value="1"/>
</dbReference>
<evidence type="ECO:0000259" key="2">
    <source>
        <dbReference type="PROSITE" id="PS51485"/>
    </source>
</evidence>
<reference evidence="4" key="1">
    <citation type="submission" date="2025-08" db="UniProtKB">
        <authorList>
            <consortium name="RefSeq"/>
        </authorList>
    </citation>
    <scope>IDENTIFICATION</scope>
    <source>
        <strain evidence="4">OHB3-1</strain>
    </source>
</reference>
<evidence type="ECO:0000313" key="3">
    <source>
        <dbReference type="Proteomes" id="UP000504603"/>
    </source>
</evidence>
<proteinExistence type="predicted"/>
<dbReference type="KEGG" id="mcha:111017194"/>